<dbReference type="PANTHER" id="PTHR43855:SF1">
    <property type="entry name" value="THIOSULFATE SULFURTRANSFERASE"/>
    <property type="match status" value="1"/>
</dbReference>
<dbReference type="HOGENOM" id="CLU_031618_1_7_0"/>
<dbReference type="InParanoid" id="D1C1D9"/>
<gene>
    <name evidence="4" type="ordered locus">Sthe_0619</name>
</gene>
<dbReference type="InterPro" id="IPR001307">
    <property type="entry name" value="Thiosulphate_STrfase_CS"/>
</dbReference>
<name>D1C1D9_SPHTD</name>
<dbReference type="Pfam" id="PF00581">
    <property type="entry name" value="Rhodanese"/>
    <property type="match status" value="2"/>
</dbReference>
<dbReference type="Proteomes" id="UP000002027">
    <property type="component" value="Chromosome 1"/>
</dbReference>
<dbReference type="GO" id="GO:0004792">
    <property type="term" value="F:thiosulfate-cyanide sulfurtransferase activity"/>
    <property type="evidence" value="ECO:0007669"/>
    <property type="project" value="InterPro"/>
</dbReference>
<dbReference type="RefSeq" id="WP_012871103.1">
    <property type="nucleotide sequence ID" value="NC_013523.1"/>
</dbReference>
<dbReference type="eggNOG" id="COG2897">
    <property type="taxonomic scope" value="Bacteria"/>
</dbReference>
<dbReference type="SUPFAM" id="SSF52821">
    <property type="entry name" value="Rhodanese/Cell cycle control phosphatase"/>
    <property type="match status" value="2"/>
</dbReference>
<protein>
    <recommendedName>
        <fullName evidence="2">Sulfurtransferase</fullName>
    </recommendedName>
</protein>
<evidence type="ECO:0000259" key="3">
    <source>
        <dbReference type="PROSITE" id="PS50206"/>
    </source>
</evidence>
<dbReference type="KEGG" id="sti:Sthe_0619"/>
<feature type="domain" description="Rhodanese" evidence="3">
    <location>
        <begin position="22"/>
        <end position="139"/>
    </location>
</feature>
<dbReference type="AlphaFoldDB" id="D1C1D9"/>
<reference evidence="5" key="1">
    <citation type="submission" date="2009-11" db="EMBL/GenBank/DDBJ databases">
        <title>The complete chromosome 1 of Sphaerobacter thermophilus DSM 20745.</title>
        <authorList>
            <person name="Lucas S."/>
            <person name="Copeland A."/>
            <person name="Lapidus A."/>
            <person name="Glavina del Rio T."/>
            <person name="Dalin E."/>
            <person name="Tice H."/>
            <person name="Bruce D."/>
            <person name="Goodwin L."/>
            <person name="Pitluck S."/>
            <person name="Kyrpides N."/>
            <person name="Mavromatis K."/>
            <person name="Ivanova N."/>
            <person name="Mikhailova N."/>
            <person name="LaButti K.M."/>
            <person name="Clum A."/>
            <person name="Sun H.I."/>
            <person name="Brettin T."/>
            <person name="Detter J.C."/>
            <person name="Han C."/>
            <person name="Larimer F."/>
            <person name="Land M."/>
            <person name="Hauser L."/>
            <person name="Markowitz V."/>
            <person name="Cheng J.F."/>
            <person name="Hugenholtz P."/>
            <person name="Woyke T."/>
            <person name="Wu D."/>
            <person name="Steenblock K."/>
            <person name="Schneider S."/>
            <person name="Pukall R."/>
            <person name="Goeker M."/>
            <person name="Klenk H.P."/>
            <person name="Eisen J.A."/>
        </authorList>
    </citation>
    <scope>NUCLEOTIDE SEQUENCE [LARGE SCALE GENOMIC DNA]</scope>
    <source>
        <strain evidence="5">ATCC 49802 / DSM 20745 / S 6022</strain>
    </source>
</reference>
<dbReference type="InterPro" id="IPR036873">
    <property type="entry name" value="Rhodanese-like_dom_sf"/>
</dbReference>
<dbReference type="OrthoDB" id="9770030at2"/>
<dbReference type="STRING" id="479434.Sthe_0619"/>
<reference evidence="4 5" key="2">
    <citation type="journal article" date="2010" name="Stand. Genomic Sci.">
        <title>Complete genome sequence of Desulfohalobium retbaense type strain (HR(100)).</title>
        <authorList>
            <person name="Spring S."/>
            <person name="Nolan M."/>
            <person name="Lapidus A."/>
            <person name="Glavina Del Rio T."/>
            <person name="Copeland A."/>
            <person name="Tice H."/>
            <person name="Cheng J.F."/>
            <person name="Lucas S."/>
            <person name="Land M."/>
            <person name="Chen F."/>
            <person name="Bruce D."/>
            <person name="Goodwin L."/>
            <person name="Pitluck S."/>
            <person name="Ivanova N."/>
            <person name="Mavromatis K."/>
            <person name="Mikhailova N."/>
            <person name="Pati A."/>
            <person name="Chen A."/>
            <person name="Palaniappan K."/>
            <person name="Hauser L."/>
            <person name="Chang Y.J."/>
            <person name="Jeffries C.D."/>
            <person name="Munk C."/>
            <person name="Kiss H."/>
            <person name="Chain P."/>
            <person name="Han C."/>
            <person name="Brettin T."/>
            <person name="Detter J.C."/>
            <person name="Schuler E."/>
            <person name="Goker M."/>
            <person name="Rohde M."/>
            <person name="Bristow J."/>
            <person name="Eisen J.A."/>
            <person name="Markowitz V."/>
            <person name="Hugenholtz P."/>
            <person name="Kyrpides N.C."/>
            <person name="Klenk H.P."/>
        </authorList>
    </citation>
    <scope>NUCLEOTIDE SEQUENCE [LARGE SCALE GENOMIC DNA]</scope>
    <source>
        <strain evidence="5">ATCC 49802 / DSM 20745 / S 6022</strain>
    </source>
</reference>
<dbReference type="PROSITE" id="PS00380">
    <property type="entry name" value="RHODANESE_1"/>
    <property type="match status" value="1"/>
</dbReference>
<dbReference type="EMBL" id="CP001823">
    <property type="protein sequence ID" value="ACZ38056.1"/>
    <property type="molecule type" value="Genomic_DNA"/>
</dbReference>
<evidence type="ECO:0000313" key="4">
    <source>
        <dbReference type="EMBL" id="ACZ38056.1"/>
    </source>
</evidence>
<dbReference type="Gene3D" id="3.40.250.10">
    <property type="entry name" value="Rhodanese-like domain"/>
    <property type="match status" value="2"/>
</dbReference>
<proteinExistence type="predicted"/>
<evidence type="ECO:0000256" key="1">
    <source>
        <dbReference type="ARBA" id="ARBA00022737"/>
    </source>
</evidence>
<keyword evidence="5" id="KW-1185">Reference proteome</keyword>
<keyword evidence="1" id="KW-0677">Repeat</keyword>
<dbReference type="InterPro" id="IPR001763">
    <property type="entry name" value="Rhodanese-like_dom"/>
</dbReference>
<dbReference type="PROSITE" id="PS00683">
    <property type="entry name" value="RHODANESE_2"/>
    <property type="match status" value="1"/>
</dbReference>
<dbReference type="InterPro" id="IPR051126">
    <property type="entry name" value="Thiosulfate_sulfurtransferase"/>
</dbReference>
<evidence type="ECO:0000256" key="2">
    <source>
        <dbReference type="RuleBase" id="RU000507"/>
    </source>
</evidence>
<keyword evidence="2" id="KW-0808">Transferase</keyword>
<sequence>MSFSIDRSRVLVSTAWLAGNLDNPTVRIIDCRYYFEGPSGREVYAESHIPGAVYLDWVADLSDPNHPVDYMMPPAEQVAAVMSRLGVGDDTLIVAYDDEGGHYASRLWLILARYGKEGQMRILDGGWTRWVMEERPVTMEPTPLPAPATFTIDPAAERPNIIATLEDVMQARESGSAVILDVRRLSEYTGEEVRAKYGGRIPGALHMFWQENLNWDGDRTFIPVDRIRARHEAAGVTPDTPVITYCQGAVRAAHAALSLWMSGYRNVRVYDGSWAEWGNRDDVPIATGPADEA</sequence>
<dbReference type="PROSITE" id="PS50206">
    <property type="entry name" value="RHODANESE_3"/>
    <property type="match status" value="2"/>
</dbReference>
<dbReference type="PANTHER" id="PTHR43855">
    <property type="entry name" value="THIOSULFATE SULFURTRANSFERASE"/>
    <property type="match status" value="1"/>
</dbReference>
<accession>D1C1D9</accession>
<evidence type="ECO:0000313" key="5">
    <source>
        <dbReference type="Proteomes" id="UP000002027"/>
    </source>
</evidence>
<dbReference type="CDD" id="cd01448">
    <property type="entry name" value="TST_Repeat_1"/>
    <property type="match status" value="1"/>
</dbReference>
<feature type="domain" description="Rhodanese" evidence="3">
    <location>
        <begin position="173"/>
        <end position="286"/>
    </location>
</feature>
<organism evidence="4 5">
    <name type="scientific">Sphaerobacter thermophilus (strain ATCC 49802 / DSM 20745 / KCCM 41009 / NCIMB 13125 / S 6022)</name>
    <dbReference type="NCBI Taxonomy" id="479434"/>
    <lineage>
        <taxon>Bacteria</taxon>
        <taxon>Pseudomonadati</taxon>
        <taxon>Thermomicrobiota</taxon>
        <taxon>Thermomicrobia</taxon>
        <taxon>Sphaerobacterales</taxon>
        <taxon>Sphaerobacterineae</taxon>
        <taxon>Sphaerobacteraceae</taxon>
        <taxon>Sphaerobacter</taxon>
    </lineage>
</organism>
<dbReference type="CDD" id="cd01449">
    <property type="entry name" value="TST_Repeat_2"/>
    <property type="match status" value="1"/>
</dbReference>
<dbReference type="SMART" id="SM00450">
    <property type="entry name" value="RHOD"/>
    <property type="match status" value="2"/>
</dbReference>